<dbReference type="PROSITE" id="PS50042">
    <property type="entry name" value="CNMP_BINDING_3"/>
    <property type="match status" value="1"/>
</dbReference>
<dbReference type="RefSeq" id="WP_114434998.1">
    <property type="nucleotide sequence ID" value="NZ_QPJI01000013.1"/>
</dbReference>
<dbReference type="GO" id="GO:0006355">
    <property type="term" value="P:regulation of DNA-templated transcription"/>
    <property type="evidence" value="ECO:0007669"/>
    <property type="project" value="InterPro"/>
</dbReference>
<reference evidence="6 7" key="1">
    <citation type="submission" date="2018-07" db="EMBL/GenBank/DDBJ databases">
        <title>Freshwater and sediment microbial communities from various areas in North America, analyzing microbe dynamics in response to fracking.</title>
        <authorList>
            <person name="Lamendella R."/>
        </authorList>
    </citation>
    <scope>NUCLEOTIDE SEQUENCE [LARGE SCALE GENOMIC DNA]</scope>
    <source>
        <strain evidence="6 7">105B</strain>
    </source>
</reference>
<evidence type="ECO:0000313" key="6">
    <source>
        <dbReference type="EMBL" id="RCW65029.1"/>
    </source>
</evidence>
<gene>
    <name evidence="6" type="ORF">DET61_11352</name>
</gene>
<dbReference type="Gene3D" id="2.60.120.10">
    <property type="entry name" value="Jelly Rolls"/>
    <property type="match status" value="1"/>
</dbReference>
<feature type="domain" description="Cyclic nucleotide-binding" evidence="4">
    <location>
        <begin position="31"/>
        <end position="82"/>
    </location>
</feature>
<dbReference type="GO" id="GO:0003677">
    <property type="term" value="F:DNA binding"/>
    <property type="evidence" value="ECO:0007669"/>
    <property type="project" value="UniProtKB-KW"/>
</dbReference>
<accession>A0A368XBD1</accession>
<proteinExistence type="predicted"/>
<evidence type="ECO:0000256" key="2">
    <source>
        <dbReference type="ARBA" id="ARBA00023125"/>
    </source>
</evidence>
<dbReference type="InterPro" id="IPR014710">
    <property type="entry name" value="RmlC-like_jellyroll"/>
</dbReference>
<evidence type="ECO:0000256" key="1">
    <source>
        <dbReference type="ARBA" id="ARBA00023015"/>
    </source>
</evidence>
<protein>
    <submittedName>
        <fullName evidence="6">CRP-like cAMP-binding protein</fullName>
    </submittedName>
</protein>
<keyword evidence="1" id="KW-0805">Transcription regulation</keyword>
<dbReference type="Pfam" id="PF00027">
    <property type="entry name" value="cNMP_binding"/>
    <property type="match status" value="1"/>
</dbReference>
<feature type="domain" description="HTH crp-type" evidence="5">
    <location>
        <begin position="146"/>
        <end position="220"/>
    </location>
</feature>
<sequence>MESGCIIKHFESYAPISRSEADLLASLEKNPKEYCKNSNVWRQGDTPGDFYSLKRGWAYSFRDLEDGTRQVLDIYVPGNVIGLRDYAFRSRVSGLRMLTDGVLCAFPRSRLTEVFAESLLLCNIFFTIGSRDQAILIERLVNMGRRSAREKVAHFLVETVYRVDRTVTQPNQPLHLPLTQSLIADALGLSAVHVNRVFQELKDEGLVSSPNSGVQLLELNRLKEIAKFDPTYLEEDIQAAMGEAGQFRQLQT</sequence>
<dbReference type="SUPFAM" id="SSF51206">
    <property type="entry name" value="cAMP-binding domain-like"/>
    <property type="match status" value="1"/>
</dbReference>
<dbReference type="Pfam" id="PF13545">
    <property type="entry name" value="HTH_Crp_2"/>
    <property type="match status" value="1"/>
</dbReference>
<dbReference type="PROSITE" id="PS51063">
    <property type="entry name" value="HTH_CRP_2"/>
    <property type="match status" value="1"/>
</dbReference>
<evidence type="ECO:0000256" key="3">
    <source>
        <dbReference type="ARBA" id="ARBA00023163"/>
    </source>
</evidence>
<dbReference type="SMART" id="SM00419">
    <property type="entry name" value="HTH_CRP"/>
    <property type="match status" value="1"/>
</dbReference>
<dbReference type="InterPro" id="IPR012318">
    <property type="entry name" value="HTH_CRP"/>
</dbReference>
<comment type="caution">
    <text evidence="6">The sequence shown here is derived from an EMBL/GenBank/DDBJ whole genome shotgun (WGS) entry which is preliminary data.</text>
</comment>
<keyword evidence="2" id="KW-0238">DNA-binding</keyword>
<dbReference type="SUPFAM" id="SSF46785">
    <property type="entry name" value="Winged helix' DNA-binding domain"/>
    <property type="match status" value="1"/>
</dbReference>
<dbReference type="Gene3D" id="1.10.10.10">
    <property type="entry name" value="Winged helix-like DNA-binding domain superfamily/Winged helix DNA-binding domain"/>
    <property type="match status" value="1"/>
</dbReference>
<dbReference type="AlphaFoldDB" id="A0A368XBD1"/>
<name>A0A368XBD1_MARNT</name>
<dbReference type="Proteomes" id="UP000253647">
    <property type="component" value="Unassembled WGS sequence"/>
</dbReference>
<dbReference type="InterPro" id="IPR036390">
    <property type="entry name" value="WH_DNA-bd_sf"/>
</dbReference>
<keyword evidence="3" id="KW-0804">Transcription</keyword>
<evidence type="ECO:0000259" key="4">
    <source>
        <dbReference type="PROSITE" id="PS50042"/>
    </source>
</evidence>
<dbReference type="EMBL" id="QPJI01000013">
    <property type="protein sequence ID" value="RCW65029.1"/>
    <property type="molecule type" value="Genomic_DNA"/>
</dbReference>
<evidence type="ECO:0000259" key="5">
    <source>
        <dbReference type="PROSITE" id="PS51063"/>
    </source>
</evidence>
<dbReference type="InterPro" id="IPR000595">
    <property type="entry name" value="cNMP-bd_dom"/>
</dbReference>
<dbReference type="InterPro" id="IPR036388">
    <property type="entry name" value="WH-like_DNA-bd_sf"/>
</dbReference>
<organism evidence="6 7">
    <name type="scientific">Marinobacter nauticus</name>
    <name type="common">Marinobacter hydrocarbonoclasticus</name>
    <name type="synonym">Marinobacter aquaeolei</name>
    <dbReference type="NCBI Taxonomy" id="2743"/>
    <lineage>
        <taxon>Bacteria</taxon>
        <taxon>Pseudomonadati</taxon>
        <taxon>Pseudomonadota</taxon>
        <taxon>Gammaproteobacteria</taxon>
        <taxon>Pseudomonadales</taxon>
        <taxon>Marinobacteraceae</taxon>
        <taxon>Marinobacter</taxon>
    </lineage>
</organism>
<dbReference type="CDD" id="cd00038">
    <property type="entry name" value="CAP_ED"/>
    <property type="match status" value="1"/>
</dbReference>
<evidence type="ECO:0000313" key="7">
    <source>
        <dbReference type="Proteomes" id="UP000253647"/>
    </source>
</evidence>
<dbReference type="InterPro" id="IPR018490">
    <property type="entry name" value="cNMP-bd_dom_sf"/>
</dbReference>